<dbReference type="Pfam" id="PF00593">
    <property type="entry name" value="TonB_dep_Rec_b-barrel"/>
    <property type="match status" value="1"/>
</dbReference>
<dbReference type="InterPro" id="IPR039426">
    <property type="entry name" value="TonB-dep_rcpt-like"/>
</dbReference>
<dbReference type="Pfam" id="PF07715">
    <property type="entry name" value="Plug"/>
    <property type="match status" value="1"/>
</dbReference>
<accession>A0A829YB82</accession>
<gene>
    <name evidence="13" type="primary">iroN_6</name>
    <name evidence="13" type="ORF">GCM10011487_19460</name>
</gene>
<evidence type="ECO:0000313" key="13">
    <source>
        <dbReference type="EMBL" id="GFE79946.1"/>
    </source>
</evidence>
<comment type="caution">
    <text evidence="13">The sequence shown here is derived from an EMBL/GenBank/DDBJ whole genome shotgun (WGS) entry which is preliminary data.</text>
</comment>
<dbReference type="PANTHER" id="PTHR40980:SF3">
    <property type="entry name" value="TONB-DEPENDENT RECEPTOR-LIKE BETA-BARREL DOMAIN-CONTAINING PROTEIN"/>
    <property type="match status" value="1"/>
</dbReference>
<feature type="signal peptide" evidence="10">
    <location>
        <begin position="1"/>
        <end position="20"/>
    </location>
</feature>
<evidence type="ECO:0000256" key="1">
    <source>
        <dbReference type="ARBA" id="ARBA00004571"/>
    </source>
</evidence>
<protein>
    <submittedName>
        <fullName evidence="13">TonB-dependent receptor</fullName>
    </submittedName>
</protein>
<dbReference type="InterPro" id="IPR012910">
    <property type="entry name" value="Plug_dom"/>
</dbReference>
<keyword evidence="3 8" id="KW-1134">Transmembrane beta strand</keyword>
<keyword evidence="14" id="KW-1185">Reference proteome</keyword>
<dbReference type="Gene3D" id="2.40.170.20">
    <property type="entry name" value="TonB-dependent receptor, beta-barrel domain"/>
    <property type="match status" value="1"/>
</dbReference>
<keyword evidence="6 8" id="KW-0472">Membrane</keyword>
<dbReference type="SUPFAM" id="SSF56935">
    <property type="entry name" value="Porins"/>
    <property type="match status" value="1"/>
</dbReference>
<dbReference type="InterPro" id="IPR037066">
    <property type="entry name" value="Plug_dom_sf"/>
</dbReference>
<evidence type="ECO:0000256" key="8">
    <source>
        <dbReference type="PROSITE-ProRule" id="PRU01360"/>
    </source>
</evidence>
<evidence type="ECO:0000259" key="12">
    <source>
        <dbReference type="Pfam" id="PF07715"/>
    </source>
</evidence>
<evidence type="ECO:0000259" key="11">
    <source>
        <dbReference type="Pfam" id="PF00593"/>
    </source>
</evidence>
<dbReference type="GO" id="GO:0009279">
    <property type="term" value="C:cell outer membrane"/>
    <property type="evidence" value="ECO:0007669"/>
    <property type="project" value="UniProtKB-SubCell"/>
</dbReference>
<feature type="domain" description="TonB-dependent receptor plug" evidence="12">
    <location>
        <begin position="56"/>
        <end position="161"/>
    </location>
</feature>
<sequence>MMRMGSKRGLAHWAVRSAVAAALTTTAATHVAAQEVEEVVVTGFRESLNKALDTKRAEIAAVDAIVAEDIADFPDLNLAEAIQRIPGVTINREGGQGRTITVRGLGGDFTRTNINGMETVAGTTGNRGRGFDFNVFASELFQSIVVRKTQTADLDEGSLGATVDLQTARPFDYQGFRTALSGQASFNDVTENTNPRAAGLISWSNDDRTFGALFSAAYSERNPFDEGFGTTRWGDNGQAIIDRTPGSTSNPTGNFGGCLPCASPDELTAVNEGFHPRIPRYAESLLEQKRYGLTAALQWAPTEKTLLNFDALYAYYSSQTENANAGSISFSRTNATGINETVVRDYALEGDNLVYGVFDNVDLRSENGFERHITKYHQFTLSGTHEFSDTFRLRALVGTSENDLDTPYNFSFAYDALNVDGYTYDFRNGQDRMPYLVHGIDMTNPALWTLTEARRRESSVVNSYDTGKFSLEFDVTDGLTLKGGALAKKFEVDMQDFSSGGALAADRRLVGVGDIARNLPVGRDLDIPAGSDRNYIVPDVWKSAGYVGLFNDPTYALTVSTGDTRNVSEEDASAFLAADFEYDMFSMPLRGSAGVRYAKTEVTSAGILNRTGTGNEVVRVANEYTDTLPSLNLVLEPTSDFLVRFAAAKVMARPALGDLTPGGEVNVGSRTVKFGNPLLDPFRATNYDLGAEWYFKDEALLALGLFYKDIKSFSVKETRGLPFTETGLPLDLLAGIDPATAFEVTRNINGEGGWIRGLEFQYQQPFSFLPGAWSNFGFIGNYTYIESSVKYGVDPDGHGIRNDLLNLSRNTYNLTLYYEAQKFSARVSSAFRGKYLTAFPGGNGTTEEGVNDATNIDASVSYNVTDTLTVSLEGINLTDEYTDSYVDRDNLVSRYRHTGRELLLGVRWTY</sequence>
<feature type="chain" id="PRO_5032885020" evidence="10">
    <location>
        <begin position="21"/>
        <end position="910"/>
    </location>
</feature>
<evidence type="ECO:0000256" key="7">
    <source>
        <dbReference type="ARBA" id="ARBA00023237"/>
    </source>
</evidence>
<dbReference type="NCBIfam" id="TIGR01782">
    <property type="entry name" value="TonB-Xanth-Caul"/>
    <property type="match status" value="1"/>
</dbReference>
<dbReference type="InterPro" id="IPR010104">
    <property type="entry name" value="TonB_rcpt_bac"/>
</dbReference>
<keyword evidence="10" id="KW-0732">Signal</keyword>
<evidence type="ECO:0000256" key="3">
    <source>
        <dbReference type="ARBA" id="ARBA00022452"/>
    </source>
</evidence>
<keyword evidence="7 8" id="KW-0998">Cell outer membrane</keyword>
<proteinExistence type="inferred from homology"/>
<comment type="similarity">
    <text evidence="8 9">Belongs to the TonB-dependent receptor family.</text>
</comment>
<evidence type="ECO:0000256" key="5">
    <source>
        <dbReference type="ARBA" id="ARBA00023077"/>
    </source>
</evidence>
<keyword evidence="4 8" id="KW-0812">Transmembrane</keyword>
<dbReference type="PANTHER" id="PTHR40980">
    <property type="entry name" value="PLUG DOMAIN-CONTAINING PROTEIN"/>
    <property type="match status" value="1"/>
</dbReference>
<dbReference type="AlphaFoldDB" id="A0A829YB82"/>
<evidence type="ECO:0000256" key="4">
    <source>
        <dbReference type="ARBA" id="ARBA00022692"/>
    </source>
</evidence>
<evidence type="ECO:0000256" key="6">
    <source>
        <dbReference type="ARBA" id="ARBA00023136"/>
    </source>
</evidence>
<dbReference type="EMBL" id="BLJN01000002">
    <property type="protein sequence ID" value="GFE79946.1"/>
    <property type="molecule type" value="Genomic_DNA"/>
</dbReference>
<keyword evidence="13" id="KW-0675">Receptor</keyword>
<name>A0A829YB82_9GAMM</name>
<dbReference type="CDD" id="cd01347">
    <property type="entry name" value="ligand_gated_channel"/>
    <property type="match status" value="1"/>
</dbReference>
<organism evidence="13 14">
    <name type="scientific">Steroidobacter agaridevorans</name>
    <dbReference type="NCBI Taxonomy" id="2695856"/>
    <lineage>
        <taxon>Bacteria</taxon>
        <taxon>Pseudomonadati</taxon>
        <taxon>Pseudomonadota</taxon>
        <taxon>Gammaproteobacteria</taxon>
        <taxon>Steroidobacterales</taxon>
        <taxon>Steroidobacteraceae</taxon>
        <taxon>Steroidobacter</taxon>
    </lineage>
</organism>
<evidence type="ECO:0000256" key="2">
    <source>
        <dbReference type="ARBA" id="ARBA00022448"/>
    </source>
</evidence>
<dbReference type="PROSITE" id="PS52016">
    <property type="entry name" value="TONB_DEPENDENT_REC_3"/>
    <property type="match status" value="1"/>
</dbReference>
<dbReference type="Proteomes" id="UP000445000">
    <property type="component" value="Unassembled WGS sequence"/>
</dbReference>
<evidence type="ECO:0000313" key="14">
    <source>
        <dbReference type="Proteomes" id="UP000445000"/>
    </source>
</evidence>
<dbReference type="InterPro" id="IPR000531">
    <property type="entry name" value="Beta-barrel_TonB"/>
</dbReference>
<keyword evidence="2 8" id="KW-0813">Transport</keyword>
<comment type="subcellular location">
    <subcellularLocation>
        <location evidence="1 8">Cell outer membrane</location>
        <topology evidence="1 8">Multi-pass membrane protein</topology>
    </subcellularLocation>
</comment>
<evidence type="ECO:0000256" key="9">
    <source>
        <dbReference type="RuleBase" id="RU003357"/>
    </source>
</evidence>
<evidence type="ECO:0000256" key="10">
    <source>
        <dbReference type="SAM" id="SignalP"/>
    </source>
</evidence>
<dbReference type="InterPro" id="IPR036942">
    <property type="entry name" value="Beta-barrel_TonB_sf"/>
</dbReference>
<reference evidence="14" key="1">
    <citation type="submission" date="2020-01" db="EMBL/GenBank/DDBJ databases">
        <title>'Steroidobacter agaridevorans' sp. nov., agar-degrading bacteria isolated from rhizosphere soils.</title>
        <authorList>
            <person name="Ikenaga M."/>
            <person name="Kataoka M."/>
            <person name="Murouchi A."/>
            <person name="Katsuragi S."/>
            <person name="Sakai M."/>
        </authorList>
    </citation>
    <scope>NUCLEOTIDE SEQUENCE [LARGE SCALE GENOMIC DNA]</scope>
    <source>
        <strain evidence="14">YU21-B</strain>
    </source>
</reference>
<feature type="domain" description="TonB-dependent receptor-like beta-barrel" evidence="11">
    <location>
        <begin position="356"/>
        <end position="877"/>
    </location>
</feature>
<dbReference type="Gene3D" id="2.170.130.10">
    <property type="entry name" value="TonB-dependent receptor, plug domain"/>
    <property type="match status" value="1"/>
</dbReference>
<keyword evidence="5 9" id="KW-0798">TonB box</keyword>